<accession>A0A4R1B9K2</accession>
<evidence type="ECO:0000313" key="2">
    <source>
        <dbReference type="EMBL" id="TCJ13578.1"/>
    </source>
</evidence>
<reference evidence="2 3" key="1">
    <citation type="submission" date="2019-03" db="EMBL/GenBank/DDBJ databases">
        <authorList>
            <person name="Kim M.K.M."/>
        </authorList>
    </citation>
    <scope>NUCLEOTIDE SEQUENCE [LARGE SCALE GENOMIC DNA]</scope>
    <source>
        <strain evidence="2 3">17J68-12</strain>
    </source>
</reference>
<sequence length="75" mass="7956">MRINTVTRHGRIAGLQQRQQLHAPVKAKSRPKALQQVGGMQPLYVGNAEEAGTGDADEAGEEGGAGHGVKKKIKQ</sequence>
<feature type="region of interest" description="Disordered" evidence="1">
    <location>
        <begin position="47"/>
        <end position="75"/>
    </location>
</feature>
<keyword evidence="3" id="KW-1185">Reference proteome</keyword>
<proteinExistence type="predicted"/>
<comment type="caution">
    <text evidence="2">The sequence shown here is derived from an EMBL/GenBank/DDBJ whole genome shotgun (WGS) entry which is preliminary data.</text>
</comment>
<dbReference type="Proteomes" id="UP000295334">
    <property type="component" value="Unassembled WGS sequence"/>
</dbReference>
<gene>
    <name evidence="2" type="ORF">EPD60_12330</name>
</gene>
<protein>
    <submittedName>
        <fullName evidence="2">Uncharacterized protein</fullName>
    </submittedName>
</protein>
<feature type="region of interest" description="Disordered" evidence="1">
    <location>
        <begin position="1"/>
        <end position="25"/>
    </location>
</feature>
<name>A0A4R1B9K2_9BACT</name>
<dbReference type="AlphaFoldDB" id="A0A4R1B9K2"/>
<dbReference type="EMBL" id="SJZI01000044">
    <property type="protein sequence ID" value="TCJ13578.1"/>
    <property type="molecule type" value="Genomic_DNA"/>
</dbReference>
<dbReference type="RefSeq" id="WP_131449779.1">
    <property type="nucleotide sequence ID" value="NZ_SJZI01000044.1"/>
</dbReference>
<evidence type="ECO:0000313" key="3">
    <source>
        <dbReference type="Proteomes" id="UP000295334"/>
    </source>
</evidence>
<organism evidence="2 3">
    <name type="scientific">Flaviaesturariibacter flavus</name>
    <dbReference type="NCBI Taxonomy" id="2502780"/>
    <lineage>
        <taxon>Bacteria</taxon>
        <taxon>Pseudomonadati</taxon>
        <taxon>Bacteroidota</taxon>
        <taxon>Chitinophagia</taxon>
        <taxon>Chitinophagales</taxon>
        <taxon>Chitinophagaceae</taxon>
        <taxon>Flaviaestuariibacter</taxon>
    </lineage>
</organism>
<evidence type="ECO:0000256" key="1">
    <source>
        <dbReference type="SAM" id="MobiDB-lite"/>
    </source>
</evidence>